<dbReference type="EMBL" id="NCVQ01000010">
    <property type="protein sequence ID" value="PWZ07672.1"/>
    <property type="molecule type" value="Genomic_DNA"/>
</dbReference>
<dbReference type="NCBIfam" id="TIGR01983">
    <property type="entry name" value="UbiG"/>
    <property type="match status" value="1"/>
</dbReference>
<reference evidence="6 7" key="1">
    <citation type="journal article" date="2018" name="Nat. Genet.">
        <title>Extensive intraspecific gene order and gene structural variations between Mo17 and other maize genomes.</title>
        <authorList>
            <person name="Sun S."/>
            <person name="Zhou Y."/>
            <person name="Chen J."/>
            <person name="Shi J."/>
            <person name="Zhao H."/>
            <person name="Zhao H."/>
            <person name="Song W."/>
            <person name="Zhang M."/>
            <person name="Cui Y."/>
            <person name="Dong X."/>
            <person name="Liu H."/>
            <person name="Ma X."/>
            <person name="Jiao Y."/>
            <person name="Wang B."/>
            <person name="Wei X."/>
            <person name="Stein J.C."/>
            <person name="Glaubitz J.C."/>
            <person name="Lu F."/>
            <person name="Yu G."/>
            <person name="Liang C."/>
            <person name="Fengler K."/>
            <person name="Li B."/>
            <person name="Rafalski A."/>
            <person name="Schnable P.S."/>
            <person name="Ware D.H."/>
            <person name="Buckler E.S."/>
            <person name="Lai J."/>
        </authorList>
    </citation>
    <scope>NUCLEOTIDE SEQUENCE [LARGE SCALE GENOMIC DNA]</scope>
    <source>
        <strain evidence="7">cv. Missouri 17</strain>
        <tissue evidence="6">Seedling</tissue>
    </source>
</reference>
<feature type="region of interest" description="Disordered" evidence="5">
    <location>
        <begin position="41"/>
        <end position="71"/>
    </location>
</feature>
<evidence type="ECO:0000313" key="7">
    <source>
        <dbReference type="Proteomes" id="UP000251960"/>
    </source>
</evidence>
<dbReference type="GO" id="GO:0010420">
    <property type="term" value="F:polyprenyldihydroxybenzoate methyltransferase activity"/>
    <property type="evidence" value="ECO:0007669"/>
    <property type="project" value="InterPro"/>
</dbReference>
<protein>
    <submittedName>
        <fullName evidence="6">Ubiquinone biosynthesis O-methyltransferase, mitochondrial</fullName>
    </submittedName>
</protein>
<dbReference type="CDD" id="cd02440">
    <property type="entry name" value="AdoMet_MTases"/>
    <property type="match status" value="1"/>
</dbReference>
<dbReference type="ExpressionAtlas" id="A0A3L6DGA1">
    <property type="expression patterns" value="baseline"/>
</dbReference>
<keyword evidence="3" id="KW-0831">Ubiquinone biosynthesis</keyword>
<organism evidence="6 7">
    <name type="scientific">Zea mays</name>
    <name type="common">Maize</name>
    <dbReference type="NCBI Taxonomy" id="4577"/>
    <lineage>
        <taxon>Eukaryota</taxon>
        <taxon>Viridiplantae</taxon>
        <taxon>Streptophyta</taxon>
        <taxon>Embryophyta</taxon>
        <taxon>Tracheophyta</taxon>
        <taxon>Spermatophyta</taxon>
        <taxon>Magnoliopsida</taxon>
        <taxon>Liliopsida</taxon>
        <taxon>Poales</taxon>
        <taxon>Poaceae</taxon>
        <taxon>PACMAD clade</taxon>
        <taxon>Panicoideae</taxon>
        <taxon>Andropogonodae</taxon>
        <taxon>Andropogoneae</taxon>
        <taxon>Tripsacinae</taxon>
        <taxon>Zea</taxon>
    </lineage>
</organism>
<evidence type="ECO:0000256" key="5">
    <source>
        <dbReference type="SAM" id="MobiDB-lite"/>
    </source>
</evidence>
<dbReference type="InterPro" id="IPR010233">
    <property type="entry name" value="UbiG_MeTrfase"/>
</dbReference>
<keyword evidence="4" id="KW-0949">S-adenosyl-L-methionine</keyword>
<dbReference type="AlphaFoldDB" id="A0A3L6DGA1"/>
<evidence type="ECO:0000313" key="6">
    <source>
        <dbReference type="EMBL" id="PWZ07672.1"/>
    </source>
</evidence>
<accession>A0A3L6DGA1</accession>
<dbReference type="SUPFAM" id="SSF53335">
    <property type="entry name" value="S-adenosyl-L-methionine-dependent methyltransferases"/>
    <property type="match status" value="1"/>
</dbReference>
<keyword evidence="1 6" id="KW-0489">Methyltransferase</keyword>
<keyword evidence="2 6" id="KW-0808">Transferase</keyword>
<dbReference type="Pfam" id="PF13489">
    <property type="entry name" value="Methyltransf_23"/>
    <property type="match status" value="1"/>
</dbReference>
<dbReference type="PANTHER" id="PTHR43464">
    <property type="entry name" value="METHYLTRANSFERASE"/>
    <property type="match status" value="1"/>
</dbReference>
<comment type="caution">
    <text evidence="6">The sequence shown here is derived from an EMBL/GenBank/DDBJ whole genome shotgun (WGS) entry which is preliminary data.</text>
</comment>
<sequence>MFRRALLSSVSPLHGTVRIPSPSYSPIQALLAQWSRYASVVSSSAPPPPPPPPSPPQGPSRSSGGGPTSSSLNPAEVAKFASIAETWRDPNSSKPLEGLKVIDVGCGGGILSEPLARMGATVTAIDAVDKNIKIASIHAASDPTTASIEYCCATAELVIAQNKEHYLSNFDETEFGYRSYPFLIFLMTVTRRILYENCLYAEGLVKEKRLFDAVISLEVIEHVANPLEFCESLSALTIPNGATVISTINRSMRAYATAIVAAEYILRWLPRGTHEWSKLVTPEELVLMLQKASVSVEEMAGFVYNPLSGEWSLSDDISVNYIAFGVKKGEASSTNDREANLS</sequence>
<name>A0A3L6DGA1_MAIZE</name>
<proteinExistence type="predicted"/>
<keyword evidence="6" id="KW-0830">Ubiquinone</keyword>
<dbReference type="Gene3D" id="3.40.50.150">
    <property type="entry name" value="Vaccinia Virus protein VP39"/>
    <property type="match status" value="1"/>
</dbReference>
<evidence type="ECO:0000256" key="3">
    <source>
        <dbReference type="ARBA" id="ARBA00022688"/>
    </source>
</evidence>
<dbReference type="PANTHER" id="PTHR43464:SF19">
    <property type="entry name" value="UBIQUINONE BIOSYNTHESIS O-METHYLTRANSFERASE, MITOCHONDRIAL"/>
    <property type="match status" value="1"/>
</dbReference>
<gene>
    <name evidence="6" type="primary">COQ3_3</name>
    <name evidence="6" type="ORF">Zm00014a_028636</name>
</gene>
<dbReference type="Proteomes" id="UP000251960">
    <property type="component" value="Chromosome 9"/>
</dbReference>
<dbReference type="InterPro" id="IPR029063">
    <property type="entry name" value="SAM-dependent_MTases_sf"/>
</dbReference>
<dbReference type="GO" id="GO:0061542">
    <property type="term" value="F:3-demethylubiquinol 3-O-methyltransferase activity"/>
    <property type="evidence" value="ECO:0007669"/>
    <property type="project" value="InterPro"/>
</dbReference>
<dbReference type="GO" id="GO:0032259">
    <property type="term" value="P:methylation"/>
    <property type="evidence" value="ECO:0007669"/>
    <property type="project" value="UniProtKB-KW"/>
</dbReference>
<evidence type="ECO:0000256" key="2">
    <source>
        <dbReference type="ARBA" id="ARBA00022679"/>
    </source>
</evidence>
<evidence type="ECO:0000256" key="4">
    <source>
        <dbReference type="ARBA" id="ARBA00022691"/>
    </source>
</evidence>
<feature type="compositionally biased region" description="Pro residues" evidence="5">
    <location>
        <begin position="45"/>
        <end position="58"/>
    </location>
</feature>
<evidence type="ECO:0000256" key="1">
    <source>
        <dbReference type="ARBA" id="ARBA00022603"/>
    </source>
</evidence>